<gene>
    <name evidence="1" type="ORF">CSSPJE1EN2_LOCUS14985</name>
</gene>
<dbReference type="EMBL" id="OZ023703">
    <property type="protein sequence ID" value="CAK9872388.1"/>
    <property type="molecule type" value="Genomic_DNA"/>
</dbReference>
<dbReference type="PANTHER" id="PTHR37067:SF3">
    <property type="entry name" value="PX DOMAIN-CONTAINING PROTEIN"/>
    <property type="match status" value="1"/>
</dbReference>
<accession>A0ABP1BAY5</accession>
<evidence type="ECO:0000313" key="2">
    <source>
        <dbReference type="Proteomes" id="UP001497522"/>
    </source>
</evidence>
<proteinExistence type="predicted"/>
<evidence type="ECO:0008006" key="3">
    <source>
        <dbReference type="Google" id="ProtNLM"/>
    </source>
</evidence>
<dbReference type="Proteomes" id="UP001497522">
    <property type="component" value="Chromosome 2"/>
</dbReference>
<evidence type="ECO:0000313" key="1">
    <source>
        <dbReference type="EMBL" id="CAK9872388.1"/>
    </source>
</evidence>
<reference evidence="1 2" key="1">
    <citation type="submission" date="2024-03" db="EMBL/GenBank/DDBJ databases">
        <authorList>
            <consortium name="ELIXIR-Norway"/>
            <consortium name="Elixir Norway"/>
        </authorList>
    </citation>
    <scope>NUCLEOTIDE SEQUENCE [LARGE SCALE GENOMIC DNA]</scope>
</reference>
<protein>
    <recommendedName>
        <fullName evidence="3">HAT C-terminal dimerisation domain-containing protein</fullName>
    </recommendedName>
</protein>
<sequence>MPHELVKYGRSQFCVTIRKHILRLQAAKFTPQHIETIEEEHGELIRCYHAEDNLRLVIDACNHKTLFMDGWGLLGSRFPALFEFARGLASVFPSTSTMEADFSRLRREKDIFRQSLSDFGLECVLHAQQHKRLLQLTAKK</sequence>
<dbReference type="PANTHER" id="PTHR37067">
    <property type="entry name" value="PX DOMAIN-CONTAINING PROTEIN"/>
    <property type="match status" value="1"/>
</dbReference>
<name>A0ABP1BAY5_9BRYO</name>
<keyword evidence="2" id="KW-1185">Reference proteome</keyword>
<organism evidence="1 2">
    <name type="scientific">Sphagnum jensenii</name>
    <dbReference type="NCBI Taxonomy" id="128206"/>
    <lineage>
        <taxon>Eukaryota</taxon>
        <taxon>Viridiplantae</taxon>
        <taxon>Streptophyta</taxon>
        <taxon>Embryophyta</taxon>
        <taxon>Bryophyta</taxon>
        <taxon>Sphagnophytina</taxon>
        <taxon>Sphagnopsida</taxon>
        <taxon>Sphagnales</taxon>
        <taxon>Sphagnaceae</taxon>
        <taxon>Sphagnum</taxon>
    </lineage>
</organism>